<evidence type="ECO:0000259" key="19">
    <source>
        <dbReference type="Pfam" id="PF22776"/>
    </source>
</evidence>
<feature type="transmembrane region" description="Helical" evidence="12">
    <location>
        <begin position="1507"/>
        <end position="1527"/>
    </location>
</feature>
<dbReference type="SUPFAM" id="SSF53300">
    <property type="entry name" value="vWA-like"/>
    <property type="match status" value="1"/>
</dbReference>
<evidence type="ECO:0000313" key="20">
    <source>
        <dbReference type="EMBL" id="THG08834.1"/>
    </source>
</evidence>
<evidence type="ECO:0000256" key="5">
    <source>
        <dbReference type="ARBA" id="ARBA00022692"/>
    </source>
</evidence>
<dbReference type="InterPro" id="IPR036174">
    <property type="entry name" value="Znf_Sec23_Sec24_sf"/>
</dbReference>
<feature type="transmembrane region" description="Helical" evidence="12">
    <location>
        <begin position="1266"/>
        <end position="1286"/>
    </location>
</feature>
<dbReference type="Pfam" id="PF04810">
    <property type="entry name" value="zf-Sec23_Sec24"/>
    <property type="match status" value="1"/>
</dbReference>
<evidence type="ECO:0000259" key="18">
    <source>
        <dbReference type="Pfam" id="PF08033"/>
    </source>
</evidence>
<feature type="domain" description="Sec23/Sec24 beta-sandwich" evidence="18">
    <location>
        <begin position="530"/>
        <end position="627"/>
    </location>
</feature>
<dbReference type="InterPro" id="IPR006895">
    <property type="entry name" value="Znf_Sec23_Sec24"/>
</dbReference>
<dbReference type="SUPFAM" id="SSF81811">
    <property type="entry name" value="Helical domain of Sec23/24"/>
    <property type="match status" value="1"/>
</dbReference>
<dbReference type="GO" id="GO:0006888">
    <property type="term" value="P:endoplasmic reticulum to Golgi vesicle-mediated transport"/>
    <property type="evidence" value="ECO:0007669"/>
    <property type="project" value="InterPro"/>
</dbReference>
<comment type="caution">
    <text evidence="20">The sequence shown here is derived from an EMBL/GenBank/DDBJ whole genome shotgun (WGS) entry which is preliminary data.</text>
</comment>
<evidence type="ECO:0000256" key="8">
    <source>
        <dbReference type="ARBA" id="ARBA00022989"/>
    </source>
</evidence>
<dbReference type="GO" id="GO:0005886">
    <property type="term" value="C:plasma membrane"/>
    <property type="evidence" value="ECO:0007669"/>
    <property type="project" value="UniProtKB-SubCell"/>
</dbReference>
<dbReference type="EMBL" id="SDRB02008998">
    <property type="protein sequence ID" value="THG08834.1"/>
    <property type="molecule type" value="Genomic_DNA"/>
</dbReference>
<feature type="domain" description="K+ potassium transporter C-terminal" evidence="19">
    <location>
        <begin position="1648"/>
        <end position="1898"/>
    </location>
</feature>
<protein>
    <recommendedName>
        <fullName evidence="22">Potassium transporter</fullName>
    </recommendedName>
</protein>
<keyword evidence="21" id="KW-1185">Reference proteome</keyword>
<feature type="transmembrane region" description="Helical" evidence="12">
    <location>
        <begin position="1333"/>
        <end position="1355"/>
    </location>
</feature>
<dbReference type="Proteomes" id="UP000306102">
    <property type="component" value="Unassembled WGS sequence"/>
</dbReference>
<evidence type="ECO:0000259" key="15">
    <source>
        <dbReference type="Pfam" id="PF04810"/>
    </source>
</evidence>
<evidence type="ECO:0000256" key="3">
    <source>
        <dbReference type="ARBA" id="ARBA00022448"/>
    </source>
</evidence>
<reference evidence="20 21" key="1">
    <citation type="journal article" date="2018" name="Proc. Natl. Acad. Sci. U.S.A.">
        <title>Draft genome sequence of Camellia sinensis var. sinensis provides insights into the evolution of the tea genome and tea quality.</title>
        <authorList>
            <person name="Wei C."/>
            <person name="Yang H."/>
            <person name="Wang S."/>
            <person name="Zhao J."/>
            <person name="Liu C."/>
            <person name="Gao L."/>
            <person name="Xia E."/>
            <person name="Lu Y."/>
            <person name="Tai Y."/>
            <person name="She G."/>
            <person name="Sun J."/>
            <person name="Cao H."/>
            <person name="Tong W."/>
            <person name="Gao Q."/>
            <person name="Li Y."/>
            <person name="Deng W."/>
            <person name="Jiang X."/>
            <person name="Wang W."/>
            <person name="Chen Q."/>
            <person name="Zhang S."/>
            <person name="Li H."/>
            <person name="Wu J."/>
            <person name="Wang P."/>
            <person name="Li P."/>
            <person name="Shi C."/>
            <person name="Zheng F."/>
            <person name="Jian J."/>
            <person name="Huang B."/>
            <person name="Shan D."/>
            <person name="Shi M."/>
            <person name="Fang C."/>
            <person name="Yue Y."/>
            <person name="Li F."/>
            <person name="Li D."/>
            <person name="Wei S."/>
            <person name="Han B."/>
            <person name="Jiang C."/>
            <person name="Yin Y."/>
            <person name="Xia T."/>
            <person name="Zhang Z."/>
            <person name="Bennetzen J.L."/>
            <person name="Zhao S."/>
            <person name="Wan X."/>
        </authorList>
    </citation>
    <scope>NUCLEOTIDE SEQUENCE [LARGE SCALE GENOMIC DNA]</scope>
    <source>
        <strain evidence="21">cv. Shuchazao</strain>
        <tissue evidence="20">Leaf</tissue>
    </source>
</reference>
<feature type="domain" description="Gelsolin-like" evidence="13">
    <location>
        <begin position="761"/>
        <end position="827"/>
    </location>
</feature>
<dbReference type="Gene3D" id="2.30.30.380">
    <property type="entry name" value="Zn-finger domain of Sec23/24"/>
    <property type="match status" value="1"/>
</dbReference>
<dbReference type="GO" id="GO:0006886">
    <property type="term" value="P:intracellular protein transport"/>
    <property type="evidence" value="ECO:0007669"/>
    <property type="project" value="InterPro"/>
</dbReference>
<dbReference type="GO" id="GO:0015079">
    <property type="term" value="F:potassium ion transmembrane transporter activity"/>
    <property type="evidence" value="ECO:0007669"/>
    <property type="project" value="InterPro"/>
</dbReference>
<comment type="similarity">
    <text evidence="2">Belongs to the HAK/KUP transporter (TC 2.A.72.3) family.</text>
</comment>
<dbReference type="Pfam" id="PF22776">
    <property type="entry name" value="K_trans_C"/>
    <property type="match status" value="1"/>
</dbReference>
<dbReference type="Gene3D" id="2.60.40.1670">
    <property type="entry name" value="beta-sandwich domain of Sec23/24"/>
    <property type="match status" value="1"/>
</dbReference>
<evidence type="ECO:0000256" key="1">
    <source>
        <dbReference type="ARBA" id="ARBA00004651"/>
    </source>
</evidence>
<dbReference type="Pfam" id="PF04811">
    <property type="entry name" value="Sec23_trunk"/>
    <property type="match status" value="3"/>
</dbReference>
<keyword evidence="8 12" id="KW-1133">Transmembrane helix</keyword>
<name>A0A4S4E0G2_CAMSN</name>
<feature type="domain" description="Zinc finger Sec23/Sec24-type" evidence="15">
    <location>
        <begin position="211"/>
        <end position="249"/>
    </location>
</feature>
<feature type="domain" description="Sec23/Sec24 trunk" evidence="16">
    <location>
        <begin position="417"/>
        <end position="525"/>
    </location>
</feature>
<evidence type="ECO:0000256" key="2">
    <source>
        <dbReference type="ARBA" id="ARBA00008440"/>
    </source>
</evidence>
<proteinExistence type="inferred from homology"/>
<feature type="transmembrane region" description="Helical" evidence="12">
    <location>
        <begin position="922"/>
        <end position="943"/>
    </location>
</feature>
<evidence type="ECO:0000259" key="14">
    <source>
        <dbReference type="Pfam" id="PF02705"/>
    </source>
</evidence>
<dbReference type="InterPro" id="IPR007123">
    <property type="entry name" value="Gelsolin-like_dom"/>
</dbReference>
<dbReference type="Gene3D" id="3.40.20.10">
    <property type="entry name" value="Severin"/>
    <property type="match status" value="1"/>
</dbReference>
<keyword evidence="5 12" id="KW-0812">Transmembrane</keyword>
<feature type="transmembrane region" description="Helical" evidence="12">
    <location>
        <begin position="1594"/>
        <end position="1613"/>
    </location>
</feature>
<dbReference type="InterPro" id="IPR053952">
    <property type="entry name" value="K_trans_C"/>
</dbReference>
<keyword evidence="4" id="KW-0633">Potassium transport</keyword>
<feature type="domain" description="Sec23/Sec24 trunk" evidence="16">
    <location>
        <begin position="323"/>
        <end position="398"/>
    </location>
</feature>
<dbReference type="GO" id="GO:0030127">
    <property type="term" value="C:COPII vesicle coat"/>
    <property type="evidence" value="ECO:0007669"/>
    <property type="project" value="InterPro"/>
</dbReference>
<feature type="region of interest" description="Disordered" evidence="11">
    <location>
        <begin position="1"/>
        <end position="40"/>
    </location>
</feature>
<dbReference type="Pfam" id="PF04815">
    <property type="entry name" value="Sec23_helical"/>
    <property type="match status" value="1"/>
</dbReference>
<feature type="transmembrane region" description="Helical" evidence="12">
    <location>
        <begin position="1412"/>
        <end position="1433"/>
    </location>
</feature>
<keyword evidence="6" id="KW-0653">Protein transport</keyword>
<feature type="transmembrane region" description="Helical" evidence="12">
    <location>
        <begin position="1539"/>
        <end position="1559"/>
    </location>
</feature>
<dbReference type="Pfam" id="PF02705">
    <property type="entry name" value="K_trans"/>
    <property type="match status" value="2"/>
</dbReference>
<organism evidence="20 21">
    <name type="scientific">Camellia sinensis var. sinensis</name>
    <name type="common">China tea</name>
    <dbReference type="NCBI Taxonomy" id="542762"/>
    <lineage>
        <taxon>Eukaryota</taxon>
        <taxon>Viridiplantae</taxon>
        <taxon>Streptophyta</taxon>
        <taxon>Embryophyta</taxon>
        <taxon>Tracheophyta</taxon>
        <taxon>Spermatophyta</taxon>
        <taxon>Magnoliopsida</taxon>
        <taxon>eudicotyledons</taxon>
        <taxon>Gunneridae</taxon>
        <taxon>Pentapetalae</taxon>
        <taxon>asterids</taxon>
        <taxon>Ericales</taxon>
        <taxon>Theaceae</taxon>
        <taxon>Camellia</taxon>
    </lineage>
</organism>
<dbReference type="STRING" id="542762.A0A4S4E0G2"/>
<evidence type="ECO:0000256" key="7">
    <source>
        <dbReference type="ARBA" id="ARBA00022958"/>
    </source>
</evidence>
<dbReference type="InterPro" id="IPR053951">
    <property type="entry name" value="K_trans_N"/>
</dbReference>
<dbReference type="InterPro" id="IPR006896">
    <property type="entry name" value="Sec23/24_trunk_dom"/>
</dbReference>
<dbReference type="SUPFAM" id="SSF82919">
    <property type="entry name" value="Zn-finger domain of Sec23/24"/>
    <property type="match status" value="1"/>
</dbReference>
<comment type="subcellular location">
    <subcellularLocation>
        <location evidence="1">Cell membrane</location>
        <topology evidence="1">Multi-pass membrane protein</topology>
    </subcellularLocation>
</comment>
<dbReference type="SUPFAM" id="SSF81995">
    <property type="entry name" value="beta-sandwich domain of Sec23/24"/>
    <property type="match status" value="1"/>
</dbReference>
<feature type="domain" description="K+ potassium transporter integral membrane" evidence="14">
    <location>
        <begin position="1300"/>
        <end position="1632"/>
    </location>
</feature>
<dbReference type="InterPro" id="IPR029006">
    <property type="entry name" value="ADF-H/Gelsolin-like_dom_sf"/>
</dbReference>
<dbReference type="InterPro" id="IPR036175">
    <property type="entry name" value="Sec23/24_helical_dom_sf"/>
</dbReference>
<evidence type="ECO:0000259" key="17">
    <source>
        <dbReference type="Pfam" id="PF04815"/>
    </source>
</evidence>
<dbReference type="Gene3D" id="1.20.120.730">
    <property type="entry name" value="Sec23/Sec24 helical domain"/>
    <property type="match status" value="1"/>
</dbReference>
<keyword evidence="9" id="KW-0406">Ion transport</keyword>
<dbReference type="InterPro" id="IPR006900">
    <property type="entry name" value="Sec23/24_helical_dom"/>
</dbReference>
<dbReference type="InterPro" id="IPR003855">
    <property type="entry name" value="K+_transporter"/>
</dbReference>
<feature type="transmembrane region" description="Helical" evidence="12">
    <location>
        <begin position="1382"/>
        <end position="1400"/>
    </location>
</feature>
<sequence length="1898" mass="210610">MLSTAPHPASNMLSHLGGRPIGAPPGHMQPAAPFSAPSQGVPPPPVLSGMMEGFQVGHVDGSLCKFYVAPPPPIPGSAQQTRMFGMPPQPPNQSMATISPAMGLMGTSMAGPSKIDPNQIPRPIPNSSVIIHETRQGNQANPPPPTTSDYIVKDTGNCSPRYLRCTINQIPCTVDLLTSSGMQLALMVQPMALPHPSEELIQVVDFGESGPVRCSRCKGYINPFVKFIDQGRRFICNFCGFTDETPRDYHCNLGPDGRRRDAEERPELCRGTVEFVATKEYMVRDPMPAVFFFLIDVSMNAIQTGATAAACSAINQVIADLPPLMLIVPDVQDVYTPLQTDVIVQLSECRQHLVLLLENIPTMFQNNRTSDSAFGAAVKAAFLAMKSTGGKLLVFQSGKYLLLSISIVVVLFTWHVKLLIHYIVLPSVGIGALSAREAEGRTNISAGEKEAHKLLQPADKILKTLAVELAEYQVCVDVFITTQSYVDIASISVIPRTTGGQVYYYYPFSALSDPAKLYNDLRWNITRPQGFEAVMRVRCSQGIQVQEYSGNFCKRIPTDVDLPAEIVPLLISFALVQIDSDKTLMVTLKHDDKLQDGSECAFQCALLYTTVYGQRRIRVSTLSLPCTSLLSNLFRSADLDTQFACFLKQVASEVSSSPLPQVREQVTTLCINILHSYRKFCATVSSSGQLILPEALKLLPLYTLALVKSTGLRTDGRIDDRSFWISYVSSLCTSMAIPLVYPRMMAIHDLNSKDINESLLLPSIPLSSEHVCDDGVYLLENGEDCLVYVGNSVDPNIMQQLFGISSLDEVPAQFVLQLYDNPLSKKLNDVVNEIRRQRCSYLRLKLCKKGDSSGMLFYSYMVEDKTPNGLSYVEFLETWQHTILLSFQSLGVVFGRLSIAPLFVFATIGTENIESVDRIHELFSFVFWTLTIIPLLKYALIVLRADYAGEGGIFALYSLLCRHAKVGLLPNDKNTNDIMCFEEQTPSNIEVESRARRAIEKHKSSHYLMLVVALFGSCMTVGDGILTPALSVLSASSGLGRSLADISYQYSSSERTRNTLEKDFKKYVPVPAACVILICLFTLQHYGSHKIGFMFAPVVIIWLLFISGVGLYNICHYDPQIIYAISPTYMYRFMRRISPGSWGLLGSILLCAAGWIRSNVCRSRSFLEEIYHALVLCYAGQAAFISKNLGVSKDVFHLSESVPNRSIRHIFRVLSLFASAVGSQATITASFSPGTWLLSLGCFPRVKVIHTSDKIHGQVYIPDVNWILMLFNIAITIGFRNISLIGNATDSSSERTRNTLEKDFKKYVPVPAACVILICLFTLQHYGSHKIGFMFAPVIIIWLLFISGVGLYNICHYDPQIIYAISPTYMYRFMRRISPGSWGLLGSILLCAAGSEAMFADLGHFSRRSITVSFVCLIYPALVLCYAGQAAFISKNLGVSKDVFHLSESVPNRSIRHIFRVLSLFASAVGSQATITASFSIINQCLALGCFPRVKVIHTSDKIHGQVYIPDVNCILMLFSIAITIGFRNISLIGNATGLAIIFAMLVTTCFMSLVIALYWEKSLFLSVCFLVLFGSIEIIYLSACLLNFPKGAWYLVVHLVIFMTIMLAWHYGTLKKYQFDFENKLSLDWLTELGPGLGVTRVPGIGFIYTDIVTGIPAFFSHFITNLPAFHQVLIFVTFKSLPVPYIPACQRYLIGRVGPKEYKVYRCIVRYGYCDHVRDTDDFEKHIICSIGEFISREENDFEASTSPEGKMIVVGSQMADRNALIPLDGTVTNMGSSASLAFFVSCFRTSPLYDHPSGSVSIPIRRKKVRFVLPPNSPQMRHSVREELQELVDARESGTAYFLGQSHLTVRRGSNFLKKFLIMTYVFLDKNCREPPVALNIPHAALVEVGMVYII</sequence>
<dbReference type="Pfam" id="PF08033">
    <property type="entry name" value="Sec23_BS"/>
    <property type="match status" value="1"/>
</dbReference>
<feature type="transmembrane region" description="Helical" evidence="12">
    <location>
        <begin position="1307"/>
        <end position="1327"/>
    </location>
</feature>
<dbReference type="SUPFAM" id="SSF82754">
    <property type="entry name" value="C-terminal, gelsolin-like domain of Sec23/24"/>
    <property type="match status" value="1"/>
</dbReference>
<dbReference type="Gene3D" id="3.40.50.410">
    <property type="entry name" value="von Willebrand factor, type A domain"/>
    <property type="match status" value="1"/>
</dbReference>
<dbReference type="InterPro" id="IPR012990">
    <property type="entry name" value="Beta-sandwich_Sec23_24"/>
</dbReference>
<feature type="domain" description="Sec23/Sec24 helical" evidence="17">
    <location>
        <begin position="638"/>
        <end position="733"/>
    </location>
</feature>
<feature type="transmembrane region" description="Helical" evidence="12">
    <location>
        <begin position="1067"/>
        <end position="1087"/>
    </location>
</feature>
<feature type="transmembrane region" description="Helical" evidence="12">
    <location>
        <begin position="1565"/>
        <end position="1587"/>
    </location>
</feature>
<dbReference type="GO" id="GO:0008270">
    <property type="term" value="F:zinc ion binding"/>
    <property type="evidence" value="ECO:0007669"/>
    <property type="project" value="InterPro"/>
</dbReference>
<evidence type="ECO:0008006" key="22">
    <source>
        <dbReference type="Google" id="ProtNLM"/>
    </source>
</evidence>
<feature type="transmembrane region" description="Helical" evidence="12">
    <location>
        <begin position="890"/>
        <end position="910"/>
    </location>
</feature>
<feature type="transmembrane region" description="Helical" evidence="12">
    <location>
        <begin position="1004"/>
        <end position="1022"/>
    </location>
</feature>
<feature type="transmembrane region" description="Helical" evidence="12">
    <location>
        <begin position="1136"/>
        <end position="1158"/>
    </location>
</feature>
<evidence type="ECO:0000313" key="21">
    <source>
        <dbReference type="Proteomes" id="UP000306102"/>
    </source>
</evidence>
<evidence type="ECO:0000256" key="9">
    <source>
        <dbReference type="ARBA" id="ARBA00023065"/>
    </source>
</evidence>
<evidence type="ECO:0000259" key="16">
    <source>
        <dbReference type="Pfam" id="PF04811"/>
    </source>
</evidence>
<evidence type="ECO:0000256" key="4">
    <source>
        <dbReference type="ARBA" id="ARBA00022538"/>
    </source>
</evidence>
<keyword evidence="7" id="KW-0630">Potassium</keyword>
<evidence type="ECO:0000256" key="12">
    <source>
        <dbReference type="SAM" id="Phobius"/>
    </source>
</evidence>
<accession>A0A4S4E0G2</accession>
<feature type="domain" description="K+ potassium transporter integral membrane" evidence="14">
    <location>
        <begin position="886"/>
        <end position="1288"/>
    </location>
</feature>
<evidence type="ECO:0000256" key="10">
    <source>
        <dbReference type="ARBA" id="ARBA00023136"/>
    </source>
</evidence>
<dbReference type="InterPro" id="IPR036180">
    <property type="entry name" value="Gelsolin-like_dom_sf"/>
</dbReference>
<keyword evidence="10 12" id="KW-0472">Membrane</keyword>
<dbReference type="InterPro" id="IPR036465">
    <property type="entry name" value="vWFA_dom_sf"/>
</dbReference>
<evidence type="ECO:0000259" key="13">
    <source>
        <dbReference type="Pfam" id="PF00626"/>
    </source>
</evidence>
<evidence type="ECO:0000256" key="11">
    <source>
        <dbReference type="SAM" id="MobiDB-lite"/>
    </source>
</evidence>
<keyword evidence="3" id="KW-0813">Transport</keyword>
<feature type="transmembrane region" description="Helical" evidence="12">
    <location>
        <begin position="1093"/>
        <end position="1115"/>
    </location>
</feature>
<feature type="domain" description="Sec23/Sec24 trunk" evidence="16">
    <location>
        <begin position="286"/>
        <end position="322"/>
    </location>
</feature>
<dbReference type="Pfam" id="PF00626">
    <property type="entry name" value="Gelsolin"/>
    <property type="match status" value="1"/>
</dbReference>
<dbReference type="PANTHER" id="PTHR30540:SF97">
    <property type="entry name" value="POTASSIUM TRANSPORTER"/>
    <property type="match status" value="1"/>
</dbReference>
<gene>
    <name evidence="20" type="ORF">TEA_017860</name>
</gene>
<feature type="transmembrane region" description="Helical" evidence="12">
    <location>
        <begin position="1461"/>
        <end position="1482"/>
    </location>
</feature>
<evidence type="ECO:0000256" key="6">
    <source>
        <dbReference type="ARBA" id="ARBA00022927"/>
    </source>
</evidence>
<dbReference type="PANTHER" id="PTHR30540">
    <property type="entry name" value="OSMOTIC STRESS POTASSIUM TRANSPORTER"/>
    <property type="match status" value="1"/>
</dbReference>